<gene>
    <name evidence="10" type="ORF">FDF74_06835</name>
</gene>
<feature type="transmembrane region" description="Helical" evidence="8">
    <location>
        <begin position="102"/>
        <end position="126"/>
    </location>
</feature>
<comment type="subcellular location">
    <subcellularLocation>
        <location evidence="1">Cell inner membrane</location>
        <topology evidence="1">Multi-pass membrane protein</topology>
    </subcellularLocation>
    <subcellularLocation>
        <location evidence="8">Cell membrane</location>
        <topology evidence="8">Multi-pass membrane protein</topology>
    </subcellularLocation>
</comment>
<keyword evidence="3" id="KW-1003">Cell membrane</keyword>
<feature type="transmembrane region" description="Helical" evidence="8">
    <location>
        <begin position="176"/>
        <end position="199"/>
    </location>
</feature>
<dbReference type="Pfam" id="PF00528">
    <property type="entry name" value="BPD_transp_1"/>
    <property type="match status" value="1"/>
</dbReference>
<keyword evidence="11" id="KW-1185">Reference proteome</keyword>
<dbReference type="PANTHER" id="PTHR43357">
    <property type="entry name" value="INNER MEMBRANE ABC TRANSPORTER PERMEASE PROTEIN YDCV"/>
    <property type="match status" value="1"/>
</dbReference>
<evidence type="ECO:0000256" key="8">
    <source>
        <dbReference type="RuleBase" id="RU363032"/>
    </source>
</evidence>
<evidence type="ECO:0000256" key="6">
    <source>
        <dbReference type="ARBA" id="ARBA00022989"/>
    </source>
</evidence>
<evidence type="ECO:0000256" key="4">
    <source>
        <dbReference type="ARBA" id="ARBA00022519"/>
    </source>
</evidence>
<organism evidence="10 11">
    <name type="scientific">Clostridium niameyense</name>
    <dbReference type="NCBI Taxonomy" id="1622073"/>
    <lineage>
        <taxon>Bacteria</taxon>
        <taxon>Bacillati</taxon>
        <taxon>Bacillota</taxon>
        <taxon>Clostridia</taxon>
        <taxon>Eubacteriales</taxon>
        <taxon>Clostridiaceae</taxon>
        <taxon>Clostridium</taxon>
    </lineage>
</organism>
<dbReference type="AlphaFoldDB" id="A0A6M0R9Q3"/>
<evidence type="ECO:0000256" key="7">
    <source>
        <dbReference type="ARBA" id="ARBA00023136"/>
    </source>
</evidence>
<dbReference type="PANTHER" id="PTHR43357:SF4">
    <property type="entry name" value="INNER MEMBRANE ABC TRANSPORTER PERMEASE PROTEIN YDCV"/>
    <property type="match status" value="1"/>
</dbReference>
<evidence type="ECO:0000256" key="1">
    <source>
        <dbReference type="ARBA" id="ARBA00004429"/>
    </source>
</evidence>
<reference evidence="10 11" key="1">
    <citation type="submission" date="2019-04" db="EMBL/GenBank/DDBJ databases">
        <title>Genome sequencing of Clostridium botulinum Groups I-IV and Clostridium butyricum.</title>
        <authorList>
            <person name="Brunt J."/>
            <person name="Van Vliet A.H.M."/>
            <person name="Stringer S.C."/>
            <person name="Carter A.T."/>
            <person name="Peck M.W."/>
        </authorList>
    </citation>
    <scope>NUCLEOTIDE SEQUENCE [LARGE SCALE GENOMIC DNA]</scope>
    <source>
        <strain evidence="10 11">IFR 18/094</strain>
    </source>
</reference>
<feature type="domain" description="ABC transmembrane type-1" evidence="9">
    <location>
        <begin position="64"/>
        <end position="252"/>
    </location>
</feature>
<name>A0A6M0R9Q3_9CLOT</name>
<dbReference type="RefSeq" id="WP_163249094.1">
    <property type="nucleotide sequence ID" value="NZ_SXDP01000004.1"/>
</dbReference>
<keyword evidence="7 8" id="KW-0472">Membrane</keyword>
<dbReference type="PROSITE" id="PS50928">
    <property type="entry name" value="ABC_TM1"/>
    <property type="match status" value="1"/>
</dbReference>
<keyword evidence="6 8" id="KW-1133">Transmembrane helix</keyword>
<evidence type="ECO:0000256" key="5">
    <source>
        <dbReference type="ARBA" id="ARBA00022692"/>
    </source>
</evidence>
<protein>
    <submittedName>
        <fullName evidence="10">ABC transporter permease subunit</fullName>
    </submittedName>
</protein>
<proteinExistence type="inferred from homology"/>
<evidence type="ECO:0000256" key="3">
    <source>
        <dbReference type="ARBA" id="ARBA00022475"/>
    </source>
</evidence>
<dbReference type="Proteomes" id="UP000473885">
    <property type="component" value="Unassembled WGS sequence"/>
</dbReference>
<feature type="transmembrane region" description="Helical" evidence="8">
    <location>
        <begin position="132"/>
        <end position="155"/>
    </location>
</feature>
<dbReference type="GO" id="GO:0005886">
    <property type="term" value="C:plasma membrane"/>
    <property type="evidence" value="ECO:0007669"/>
    <property type="project" value="UniProtKB-SubCell"/>
</dbReference>
<evidence type="ECO:0000259" key="9">
    <source>
        <dbReference type="PROSITE" id="PS50928"/>
    </source>
</evidence>
<evidence type="ECO:0000256" key="2">
    <source>
        <dbReference type="ARBA" id="ARBA00022448"/>
    </source>
</evidence>
<feature type="transmembrane region" description="Helical" evidence="8">
    <location>
        <begin position="205"/>
        <end position="226"/>
    </location>
</feature>
<dbReference type="InterPro" id="IPR035906">
    <property type="entry name" value="MetI-like_sf"/>
</dbReference>
<evidence type="ECO:0000313" key="10">
    <source>
        <dbReference type="EMBL" id="NEZ46926.1"/>
    </source>
</evidence>
<dbReference type="InterPro" id="IPR000515">
    <property type="entry name" value="MetI-like"/>
</dbReference>
<sequence length="268" mass="30110">MKKNNLVFSIIIYTFIFFVVFPIMVLFIWSFAKNWSWPYVVPKNLGLRGFKYVLDPTGGSLKVLLRSVLIAVLVTFITIVISIPAAKALGIYQFKGKNLIKLIILLPIIIPPISIALGIHVAFIKLNIANTFIGVVIIHLIPCIPYAVTILTDVFELIGNSMEQQARILGANKIQCFFYVTLPIISPGIMSASFMVFIISFSQYFLTFLIGGGQVVTYPILMFPFIQSGDRTIAASYSVIFIITSLIFLFIIEKAIKKFYKTDKFLNI</sequence>
<keyword evidence="2 8" id="KW-0813">Transport</keyword>
<evidence type="ECO:0000313" key="11">
    <source>
        <dbReference type="Proteomes" id="UP000473885"/>
    </source>
</evidence>
<keyword evidence="5 8" id="KW-0812">Transmembrane</keyword>
<accession>A0A6M0R9Q3</accession>
<dbReference type="GO" id="GO:0055085">
    <property type="term" value="P:transmembrane transport"/>
    <property type="evidence" value="ECO:0007669"/>
    <property type="project" value="InterPro"/>
</dbReference>
<dbReference type="SUPFAM" id="SSF161098">
    <property type="entry name" value="MetI-like"/>
    <property type="match status" value="1"/>
</dbReference>
<feature type="transmembrane region" description="Helical" evidence="8">
    <location>
        <begin position="68"/>
        <end position="90"/>
    </location>
</feature>
<feature type="transmembrane region" description="Helical" evidence="8">
    <location>
        <begin position="233"/>
        <end position="252"/>
    </location>
</feature>
<feature type="transmembrane region" description="Helical" evidence="8">
    <location>
        <begin position="7"/>
        <end position="32"/>
    </location>
</feature>
<comment type="similarity">
    <text evidence="8">Belongs to the binding-protein-dependent transport system permease family.</text>
</comment>
<keyword evidence="4" id="KW-0997">Cell inner membrane</keyword>
<dbReference type="CDD" id="cd06261">
    <property type="entry name" value="TM_PBP2"/>
    <property type="match status" value="1"/>
</dbReference>
<dbReference type="Gene3D" id="1.10.3720.10">
    <property type="entry name" value="MetI-like"/>
    <property type="match status" value="1"/>
</dbReference>
<comment type="caution">
    <text evidence="10">The sequence shown here is derived from an EMBL/GenBank/DDBJ whole genome shotgun (WGS) entry which is preliminary data.</text>
</comment>
<dbReference type="EMBL" id="SXDP01000004">
    <property type="protein sequence ID" value="NEZ46926.1"/>
    <property type="molecule type" value="Genomic_DNA"/>
</dbReference>